<evidence type="ECO:0000256" key="1">
    <source>
        <dbReference type="ARBA" id="ARBA00023015"/>
    </source>
</evidence>
<evidence type="ECO:0000256" key="4">
    <source>
        <dbReference type="ARBA" id="ARBA00023163"/>
    </source>
</evidence>
<keyword evidence="2" id="KW-0238">DNA-binding</keyword>
<organism evidence="6 7">
    <name type="scientific">Sporosarcina newyorkensis</name>
    <dbReference type="NCBI Taxonomy" id="759851"/>
    <lineage>
        <taxon>Bacteria</taxon>
        <taxon>Bacillati</taxon>
        <taxon>Bacillota</taxon>
        <taxon>Bacilli</taxon>
        <taxon>Bacillales</taxon>
        <taxon>Caryophanaceae</taxon>
        <taxon>Sporosarcina</taxon>
    </lineage>
</organism>
<dbReference type="InterPro" id="IPR012318">
    <property type="entry name" value="HTH_CRP"/>
</dbReference>
<dbReference type="SUPFAM" id="SSF51206">
    <property type="entry name" value="cAMP-binding domain-like"/>
    <property type="match status" value="1"/>
</dbReference>
<keyword evidence="6" id="KW-0808">Transferase</keyword>
<dbReference type="GO" id="GO:0003677">
    <property type="term" value="F:DNA binding"/>
    <property type="evidence" value="ECO:0007669"/>
    <property type="project" value="UniProtKB-KW"/>
</dbReference>
<dbReference type="InterPro" id="IPR050397">
    <property type="entry name" value="Env_Response_Regulators"/>
</dbReference>
<dbReference type="AlphaFoldDB" id="A0A1T4XNP9"/>
<name>A0A1T4XNP9_9BACL</name>
<reference evidence="7" key="1">
    <citation type="submission" date="2017-02" db="EMBL/GenBank/DDBJ databases">
        <authorList>
            <person name="Varghese N."/>
            <person name="Submissions S."/>
        </authorList>
    </citation>
    <scope>NUCLEOTIDE SEQUENCE [LARGE SCALE GENOMIC DNA]</scope>
    <source>
        <strain evidence="7">DSM 23966</strain>
    </source>
</reference>
<evidence type="ECO:0000313" key="6">
    <source>
        <dbReference type="EMBL" id="SKA91157.1"/>
    </source>
</evidence>
<evidence type="ECO:0000256" key="3">
    <source>
        <dbReference type="ARBA" id="ARBA00023159"/>
    </source>
</evidence>
<dbReference type="InterPro" id="IPR018490">
    <property type="entry name" value="cNMP-bd_dom_sf"/>
</dbReference>
<sequence>MNEQQYTWKNIINSGYGKRIDVNKNTVLFRQGEIGQGFYYLEKGEVRISLLSNQGSERDIDYVMPGDLLGEQGFNHNPYFTTASSTIPSTLYFFSKKDFDLLCVDIPEAANMLMNSLIVKVRLLAETTSILNAPADYRLAHLLYKLHLRENDFKVKLSQVSLARFIGTSRVTVYKIINQWKAEEMIYYDQGYIHFLDITKLKYFLDNALYSSSK</sequence>
<dbReference type="Gene3D" id="1.10.10.10">
    <property type="entry name" value="Winged helix-like DNA-binding domain superfamily/Winged helix DNA-binding domain"/>
    <property type="match status" value="1"/>
</dbReference>
<feature type="domain" description="Cyclic nucleotide-binding" evidence="5">
    <location>
        <begin position="1"/>
        <end position="130"/>
    </location>
</feature>
<dbReference type="InterPro" id="IPR014710">
    <property type="entry name" value="RmlC-like_jellyroll"/>
</dbReference>
<dbReference type="GO" id="GO:0003700">
    <property type="term" value="F:DNA-binding transcription factor activity"/>
    <property type="evidence" value="ECO:0007669"/>
    <property type="project" value="TreeGrafter"/>
</dbReference>
<dbReference type="GO" id="GO:0016301">
    <property type="term" value="F:kinase activity"/>
    <property type="evidence" value="ECO:0007669"/>
    <property type="project" value="UniProtKB-KW"/>
</dbReference>
<evidence type="ECO:0000256" key="2">
    <source>
        <dbReference type="ARBA" id="ARBA00023125"/>
    </source>
</evidence>
<dbReference type="Pfam" id="PF00027">
    <property type="entry name" value="cNMP_binding"/>
    <property type="match status" value="1"/>
</dbReference>
<protein>
    <submittedName>
        <fullName evidence="6">cAMP-binding domain of CRP or a regulatory subunit of cAMP-dependent protein kinases</fullName>
    </submittedName>
</protein>
<dbReference type="SUPFAM" id="SSF46785">
    <property type="entry name" value="Winged helix' DNA-binding domain"/>
    <property type="match status" value="1"/>
</dbReference>
<dbReference type="RefSeq" id="WP_078816830.1">
    <property type="nucleotide sequence ID" value="NZ_FUYJ01000001.1"/>
</dbReference>
<dbReference type="GO" id="GO:0005829">
    <property type="term" value="C:cytosol"/>
    <property type="evidence" value="ECO:0007669"/>
    <property type="project" value="TreeGrafter"/>
</dbReference>
<dbReference type="Proteomes" id="UP000190042">
    <property type="component" value="Unassembled WGS sequence"/>
</dbReference>
<keyword evidence="3" id="KW-0010">Activator</keyword>
<keyword evidence="7" id="KW-1185">Reference proteome</keyword>
<dbReference type="PANTHER" id="PTHR24567:SF68">
    <property type="entry name" value="DNA-BINDING TRANSCRIPTIONAL DUAL REGULATOR CRP"/>
    <property type="match status" value="1"/>
</dbReference>
<keyword evidence="6" id="KW-0418">Kinase</keyword>
<dbReference type="EMBL" id="FUYJ01000001">
    <property type="protein sequence ID" value="SKA91157.1"/>
    <property type="molecule type" value="Genomic_DNA"/>
</dbReference>
<dbReference type="InterPro" id="IPR036390">
    <property type="entry name" value="WH_DNA-bd_sf"/>
</dbReference>
<gene>
    <name evidence="6" type="ORF">SAMN04244570_1102</name>
</gene>
<evidence type="ECO:0000313" key="7">
    <source>
        <dbReference type="Proteomes" id="UP000190042"/>
    </source>
</evidence>
<dbReference type="InterPro" id="IPR000595">
    <property type="entry name" value="cNMP-bd_dom"/>
</dbReference>
<proteinExistence type="predicted"/>
<accession>A0A1T4XNP9</accession>
<dbReference type="Gene3D" id="2.60.120.10">
    <property type="entry name" value="Jelly Rolls"/>
    <property type="match status" value="1"/>
</dbReference>
<dbReference type="Pfam" id="PF13545">
    <property type="entry name" value="HTH_Crp_2"/>
    <property type="match status" value="1"/>
</dbReference>
<dbReference type="CDD" id="cd00038">
    <property type="entry name" value="CAP_ED"/>
    <property type="match status" value="1"/>
</dbReference>
<dbReference type="PANTHER" id="PTHR24567">
    <property type="entry name" value="CRP FAMILY TRANSCRIPTIONAL REGULATORY PROTEIN"/>
    <property type="match status" value="1"/>
</dbReference>
<evidence type="ECO:0000259" key="5">
    <source>
        <dbReference type="PROSITE" id="PS50042"/>
    </source>
</evidence>
<dbReference type="PROSITE" id="PS50042">
    <property type="entry name" value="CNMP_BINDING_3"/>
    <property type="match status" value="1"/>
</dbReference>
<keyword evidence="4" id="KW-0804">Transcription</keyword>
<keyword evidence="1" id="KW-0805">Transcription regulation</keyword>
<dbReference type="InterPro" id="IPR036388">
    <property type="entry name" value="WH-like_DNA-bd_sf"/>
</dbReference>